<organism evidence="4 5">
    <name type="scientific">Enterococcus termitis</name>
    <dbReference type="NCBI Taxonomy" id="332950"/>
    <lineage>
        <taxon>Bacteria</taxon>
        <taxon>Bacillati</taxon>
        <taxon>Bacillota</taxon>
        <taxon>Bacilli</taxon>
        <taxon>Lactobacillales</taxon>
        <taxon>Enterococcaceae</taxon>
        <taxon>Enterococcus</taxon>
    </lineage>
</organism>
<gene>
    <name evidence="4" type="ORF">BCR25_17880</name>
</gene>
<proteinExistence type="predicted"/>
<feature type="domain" description="SH3b" evidence="3">
    <location>
        <begin position="54"/>
        <end position="117"/>
    </location>
</feature>
<evidence type="ECO:0000259" key="3">
    <source>
        <dbReference type="PROSITE" id="PS51781"/>
    </source>
</evidence>
<dbReference type="GO" id="GO:0030288">
    <property type="term" value="C:outer membrane-bounded periplasmic space"/>
    <property type="evidence" value="ECO:0007669"/>
    <property type="project" value="TreeGrafter"/>
</dbReference>
<accession>A0A1E5GYJ7</accession>
<dbReference type="Pfam" id="PF08239">
    <property type="entry name" value="SH3_3"/>
    <property type="match status" value="1"/>
</dbReference>
<dbReference type="Gene3D" id="3.40.630.40">
    <property type="entry name" value="Zn-dependent exopeptidases"/>
    <property type="match status" value="1"/>
</dbReference>
<evidence type="ECO:0000313" key="5">
    <source>
        <dbReference type="Proteomes" id="UP000095094"/>
    </source>
</evidence>
<name>A0A1E5GYJ7_9ENTE</name>
<keyword evidence="5" id="KW-1185">Reference proteome</keyword>
<comment type="caution">
    <text evidence="4">The sequence shown here is derived from an EMBL/GenBank/DDBJ whole genome shotgun (WGS) entry which is preliminary data.</text>
</comment>
<sequence length="310" mass="34326">MKKSVIFSLFIVAILLGVGHVKRTKQLALHEEPIEDHSVEALAVSLEEDENSLEELVKVGAEDTLLYSKASAESAKIAEINRGELLELIATKDQWYQVKTNDGDEGYVSKNDSQLITRTTQVRPDSLEGTTIVLNPGHGGDDTGAVSNDGWIYEKEVTLETAEVIKEALEEKGSTVILTRDSDVTENLAEICTISQENDADIFISLHYDSSENMNEATGTTTYYYYEAYAELAETVNDALIENLPLQNRGIEYGNFQVLRENTQPALLLELGYMNSDDDLAIFNTSEYQQTVADALVEGLTDYFQASENA</sequence>
<dbReference type="EMBL" id="MIJY01000010">
    <property type="protein sequence ID" value="OEG17743.1"/>
    <property type="molecule type" value="Genomic_DNA"/>
</dbReference>
<keyword evidence="1" id="KW-0378">Hydrolase</keyword>
<dbReference type="SMART" id="SM00287">
    <property type="entry name" value="SH3b"/>
    <property type="match status" value="1"/>
</dbReference>
<keyword evidence="2" id="KW-0961">Cell wall biogenesis/degradation</keyword>
<dbReference type="CDD" id="cd02696">
    <property type="entry name" value="MurNAc-LAA"/>
    <property type="match status" value="1"/>
</dbReference>
<dbReference type="PANTHER" id="PTHR30404">
    <property type="entry name" value="N-ACETYLMURAMOYL-L-ALANINE AMIDASE"/>
    <property type="match status" value="1"/>
</dbReference>
<dbReference type="Gene3D" id="2.30.30.40">
    <property type="entry name" value="SH3 Domains"/>
    <property type="match status" value="1"/>
</dbReference>
<dbReference type="RefSeq" id="WP_069662914.1">
    <property type="nucleotide sequence ID" value="NZ_JBHUJJ010000001.1"/>
</dbReference>
<dbReference type="PROSITE" id="PS51781">
    <property type="entry name" value="SH3B"/>
    <property type="match status" value="1"/>
</dbReference>
<dbReference type="PANTHER" id="PTHR30404:SF7">
    <property type="entry name" value="CELL WALL AMIDASE LYTH-RELATED"/>
    <property type="match status" value="1"/>
</dbReference>
<dbReference type="GO" id="GO:0071555">
    <property type="term" value="P:cell wall organization"/>
    <property type="evidence" value="ECO:0007669"/>
    <property type="project" value="UniProtKB-KW"/>
</dbReference>
<dbReference type="InterPro" id="IPR002508">
    <property type="entry name" value="MurNAc-LAA_cat"/>
</dbReference>
<dbReference type="SMART" id="SM00646">
    <property type="entry name" value="Ami_3"/>
    <property type="match status" value="1"/>
</dbReference>
<dbReference type="Proteomes" id="UP000095094">
    <property type="component" value="Unassembled WGS sequence"/>
</dbReference>
<dbReference type="OrthoDB" id="9806267at2"/>
<dbReference type="AlphaFoldDB" id="A0A1E5GYJ7"/>
<evidence type="ECO:0000256" key="2">
    <source>
        <dbReference type="ARBA" id="ARBA00023316"/>
    </source>
</evidence>
<reference evidence="5" key="1">
    <citation type="submission" date="2016-09" db="EMBL/GenBank/DDBJ databases">
        <authorList>
            <person name="Gulvik C.A."/>
        </authorList>
    </citation>
    <scope>NUCLEOTIDE SEQUENCE [LARGE SCALE GENOMIC DNA]</scope>
    <source>
        <strain evidence="5">LMG 8895</strain>
    </source>
</reference>
<dbReference type="SUPFAM" id="SSF53187">
    <property type="entry name" value="Zn-dependent exopeptidases"/>
    <property type="match status" value="1"/>
</dbReference>
<evidence type="ECO:0000313" key="4">
    <source>
        <dbReference type="EMBL" id="OEG17743.1"/>
    </source>
</evidence>
<dbReference type="GO" id="GO:0008745">
    <property type="term" value="F:N-acetylmuramoyl-L-alanine amidase activity"/>
    <property type="evidence" value="ECO:0007669"/>
    <property type="project" value="InterPro"/>
</dbReference>
<dbReference type="GO" id="GO:0009253">
    <property type="term" value="P:peptidoglycan catabolic process"/>
    <property type="evidence" value="ECO:0007669"/>
    <property type="project" value="InterPro"/>
</dbReference>
<evidence type="ECO:0000256" key="1">
    <source>
        <dbReference type="ARBA" id="ARBA00022801"/>
    </source>
</evidence>
<dbReference type="InterPro" id="IPR003646">
    <property type="entry name" value="SH3-like_bac-type"/>
</dbReference>
<dbReference type="Pfam" id="PF01520">
    <property type="entry name" value="Amidase_3"/>
    <property type="match status" value="1"/>
</dbReference>
<dbReference type="InterPro" id="IPR050695">
    <property type="entry name" value="N-acetylmuramoyl_amidase_3"/>
</dbReference>
<protein>
    <recommendedName>
        <fullName evidence="3">SH3b domain-containing protein</fullName>
    </recommendedName>
</protein>